<evidence type="ECO:0000313" key="2">
    <source>
        <dbReference type="Proteomes" id="UP000046680"/>
    </source>
</evidence>
<dbReference type="AlphaFoldDB" id="A0A654U0G6"/>
<dbReference type="Proteomes" id="UP000046680">
    <property type="component" value="Unassembled WGS sequence"/>
</dbReference>
<protein>
    <submittedName>
        <fullName evidence="1">Uncharacterized protein</fullName>
    </submittedName>
</protein>
<dbReference type="EMBL" id="CGCX01000622">
    <property type="protein sequence ID" value="CFR80362.1"/>
    <property type="molecule type" value="Genomic_DNA"/>
</dbReference>
<name>A0A654U0G6_MYCTX</name>
<reference evidence="1 2" key="1">
    <citation type="submission" date="2015-03" db="EMBL/GenBank/DDBJ databases">
        <authorList>
            <consortium name="Pathogen Informatics"/>
        </authorList>
    </citation>
    <scope>NUCLEOTIDE SEQUENCE [LARGE SCALE GENOMIC DNA]</scope>
    <source>
        <strain evidence="1 2">C09601061</strain>
    </source>
</reference>
<gene>
    <name evidence="1" type="ORF">ERS007657_01825</name>
</gene>
<sequence length="72" mass="7627">MRAAMPTKISSDMPLPMPRSVINSPIHITNAAPPVITSTMTTSVKMLWSAMMSSEQPCSNPPLAANATMLVA</sequence>
<evidence type="ECO:0000313" key="1">
    <source>
        <dbReference type="EMBL" id="CFR80362.1"/>
    </source>
</evidence>
<organism evidence="1 2">
    <name type="scientific">Mycobacterium tuberculosis</name>
    <dbReference type="NCBI Taxonomy" id="1773"/>
    <lineage>
        <taxon>Bacteria</taxon>
        <taxon>Bacillati</taxon>
        <taxon>Actinomycetota</taxon>
        <taxon>Actinomycetes</taxon>
        <taxon>Mycobacteriales</taxon>
        <taxon>Mycobacteriaceae</taxon>
        <taxon>Mycobacterium</taxon>
        <taxon>Mycobacterium tuberculosis complex</taxon>
    </lineage>
</organism>
<proteinExistence type="predicted"/>
<accession>A0A654U0G6</accession>